<gene>
    <name evidence="5" type="ORF">ISN45_Aa01g028120</name>
</gene>
<evidence type="ECO:0000256" key="1">
    <source>
        <dbReference type="SAM" id="MobiDB-lite"/>
    </source>
</evidence>
<keyword evidence="5" id="KW-0808">Transferase</keyword>
<name>A0A8T2CAJ2_9BRAS</name>
<dbReference type="Pfam" id="PF14111">
    <property type="entry name" value="DUF4283"/>
    <property type="match status" value="1"/>
</dbReference>
<dbReference type="Pfam" id="PF00078">
    <property type="entry name" value="RVT_1"/>
    <property type="match status" value="1"/>
</dbReference>
<keyword evidence="6" id="KW-1185">Reference proteome</keyword>
<keyword evidence="5" id="KW-0548">Nucleotidyltransferase</keyword>
<evidence type="ECO:0000259" key="2">
    <source>
        <dbReference type="Pfam" id="PF00078"/>
    </source>
</evidence>
<sequence length="966" mass="109692">MMSKSMEKGQPPGDPPDLGGSWVDKEKESTAGGRSVPEKLMNNEFVSSRLSVEFPNGEDGELVITIGKEVLDVMNGLWKQCMIVKVLGRNGSITVLSRKLRELWKPRRAMFVLDLPRQFFMVRFEVEDKYMDALTGGRWKDFGINITAQAWSPEFDPMKNENTTTPVWVRLSNLPVNFYHQSILLGIARGLERPIKVDGTTLNFERARFARIAKEKALVSMSQTVVEGEREARQGEDGFMPVRRSGRKSGTPAKQGLGFENSFRVDAVGQSGGLWLLWRSSIGEVEIVDSLDQFIYATVKDGVEIMHLIVVYAAPSVNRRSWLWDHLKGVIQSIKGPLIVGGDFNMIIQLDESTGGNGILSSDSLAFGDWINELSLIDMGFNGNRFTWRRGRVESTYVAKRLDQVLCNAHTRLKWMEASVRHLPFLSSDHVPLYVKLRPELQGNPRRRPFRFEAAWLKHESFKELILNSWNDSVSTPEALERLEIQYYKRLYSLDDVDLEVESLSPEGFVMLNQEELNEINKPFSGINVEASIRKMGQFKAPGPDGFQPVFYQHCWDVVGDSIKRFVLQFFETVELPSGINDASFVLIPKEAVHSFRRKKGRKGRMLLKLDLEKAYDRVRWDFLEDTLKAARFPEKWVDWIMKYVLGPSMNLLWNGERTESFVTERGLRQGDPLSPYLFVLCMERLCHLIENSIEAEDWKPINLSQGGPKLSHICFADDLILFPEDFVAQIKDLWRDGTGWLLYQIGPFVSEKIILQLRSVVLDNVTGSTDRLSWDSNTDGSFTVKSGYAWLTRDETPGPNLEKLFHRVWTVVAPEVEVTAANGAVNPSNHVVRVERMIAWSRPTEGWWKLNTDGASRGNPGSATAGGRLELEVDFEIVVGFLRTGISDAHPLSFLVRLCHGFIARDWIVRISHVYREANGLADDLANHAFSLPLGFHLFESRPEFVAGRLLEDVSGVAYPRQVRL</sequence>
<dbReference type="Proteomes" id="UP000694240">
    <property type="component" value="Chromosome 6"/>
</dbReference>
<dbReference type="InterPro" id="IPR005135">
    <property type="entry name" value="Endo/exonuclease/phosphatase"/>
</dbReference>
<feature type="domain" description="Endonuclease/exonuclease/phosphatase" evidence="3">
    <location>
        <begin position="266"/>
        <end position="430"/>
    </location>
</feature>
<dbReference type="InterPro" id="IPR025558">
    <property type="entry name" value="DUF4283"/>
</dbReference>
<evidence type="ECO:0000259" key="4">
    <source>
        <dbReference type="Pfam" id="PF14111"/>
    </source>
</evidence>
<dbReference type="CDD" id="cd06222">
    <property type="entry name" value="RNase_H_like"/>
    <property type="match status" value="1"/>
</dbReference>
<dbReference type="EMBL" id="JAEFBK010000006">
    <property type="protein sequence ID" value="KAG7594034.1"/>
    <property type="molecule type" value="Genomic_DNA"/>
</dbReference>
<accession>A0A8T2CAJ2</accession>
<dbReference type="PANTHER" id="PTHR19446">
    <property type="entry name" value="REVERSE TRANSCRIPTASES"/>
    <property type="match status" value="1"/>
</dbReference>
<feature type="domain" description="Reverse transcriptase" evidence="2">
    <location>
        <begin position="584"/>
        <end position="724"/>
    </location>
</feature>
<dbReference type="InterPro" id="IPR000477">
    <property type="entry name" value="RT_dom"/>
</dbReference>
<dbReference type="AlphaFoldDB" id="A0A8T2CAJ2"/>
<evidence type="ECO:0000259" key="3">
    <source>
        <dbReference type="Pfam" id="PF03372"/>
    </source>
</evidence>
<keyword evidence="5" id="KW-0695">RNA-directed DNA polymerase</keyword>
<protein>
    <submittedName>
        <fullName evidence="5">Reverse transcriptase domain</fullName>
    </submittedName>
</protein>
<evidence type="ECO:0000313" key="5">
    <source>
        <dbReference type="EMBL" id="KAG7594034.1"/>
    </source>
</evidence>
<reference evidence="5 6" key="1">
    <citation type="submission" date="2020-12" db="EMBL/GenBank/DDBJ databases">
        <title>Concerted genomic and epigenomic changes stabilize Arabidopsis allopolyploids.</title>
        <authorList>
            <person name="Chen Z."/>
        </authorList>
    </citation>
    <scope>NUCLEOTIDE SEQUENCE [LARGE SCALE GENOMIC DNA]</scope>
    <source>
        <strain evidence="5">Allo738</strain>
        <tissue evidence="5">Leaf</tissue>
    </source>
</reference>
<organism evidence="5 6">
    <name type="scientific">Arabidopsis thaliana x Arabidopsis arenosa</name>
    <dbReference type="NCBI Taxonomy" id="1240361"/>
    <lineage>
        <taxon>Eukaryota</taxon>
        <taxon>Viridiplantae</taxon>
        <taxon>Streptophyta</taxon>
        <taxon>Embryophyta</taxon>
        <taxon>Tracheophyta</taxon>
        <taxon>Spermatophyta</taxon>
        <taxon>Magnoliopsida</taxon>
        <taxon>eudicotyledons</taxon>
        <taxon>Gunneridae</taxon>
        <taxon>Pentapetalae</taxon>
        <taxon>rosids</taxon>
        <taxon>malvids</taxon>
        <taxon>Brassicales</taxon>
        <taxon>Brassicaceae</taxon>
        <taxon>Camelineae</taxon>
        <taxon>Arabidopsis</taxon>
    </lineage>
</organism>
<feature type="domain" description="DUF4283" evidence="4">
    <location>
        <begin position="75"/>
        <end position="158"/>
    </location>
</feature>
<comment type="caution">
    <text evidence="5">The sequence shown here is derived from an EMBL/GenBank/DDBJ whole genome shotgun (WGS) entry which is preliminary data.</text>
</comment>
<dbReference type="Pfam" id="PF03372">
    <property type="entry name" value="Exo_endo_phos"/>
    <property type="match status" value="1"/>
</dbReference>
<proteinExistence type="predicted"/>
<evidence type="ECO:0000313" key="6">
    <source>
        <dbReference type="Proteomes" id="UP000694240"/>
    </source>
</evidence>
<dbReference type="GO" id="GO:0003964">
    <property type="term" value="F:RNA-directed DNA polymerase activity"/>
    <property type="evidence" value="ECO:0007669"/>
    <property type="project" value="UniProtKB-KW"/>
</dbReference>
<feature type="region of interest" description="Disordered" evidence="1">
    <location>
        <begin position="1"/>
        <end position="38"/>
    </location>
</feature>
<dbReference type="InterPro" id="IPR044730">
    <property type="entry name" value="RNase_H-like_dom_plant"/>
</dbReference>